<dbReference type="EMBL" id="VSRR010000162">
    <property type="protein sequence ID" value="MPC11416.1"/>
    <property type="molecule type" value="Genomic_DNA"/>
</dbReference>
<reference evidence="1 2" key="1">
    <citation type="submission" date="2019-05" db="EMBL/GenBank/DDBJ databases">
        <title>Another draft genome of Portunus trituberculatus and its Hox gene families provides insights of decapod evolution.</title>
        <authorList>
            <person name="Jeong J.-H."/>
            <person name="Song I."/>
            <person name="Kim S."/>
            <person name="Choi T."/>
            <person name="Kim D."/>
            <person name="Ryu S."/>
            <person name="Kim W."/>
        </authorList>
    </citation>
    <scope>NUCLEOTIDE SEQUENCE [LARGE SCALE GENOMIC DNA]</scope>
    <source>
        <tissue evidence="1">Muscle</tissue>
    </source>
</reference>
<name>A0A5B7CT11_PORTR</name>
<comment type="caution">
    <text evidence="1">The sequence shown here is derived from an EMBL/GenBank/DDBJ whole genome shotgun (WGS) entry which is preliminary data.</text>
</comment>
<organism evidence="1 2">
    <name type="scientific">Portunus trituberculatus</name>
    <name type="common">Swimming crab</name>
    <name type="synonym">Neptunus trituberculatus</name>
    <dbReference type="NCBI Taxonomy" id="210409"/>
    <lineage>
        <taxon>Eukaryota</taxon>
        <taxon>Metazoa</taxon>
        <taxon>Ecdysozoa</taxon>
        <taxon>Arthropoda</taxon>
        <taxon>Crustacea</taxon>
        <taxon>Multicrustacea</taxon>
        <taxon>Malacostraca</taxon>
        <taxon>Eumalacostraca</taxon>
        <taxon>Eucarida</taxon>
        <taxon>Decapoda</taxon>
        <taxon>Pleocyemata</taxon>
        <taxon>Brachyura</taxon>
        <taxon>Eubrachyura</taxon>
        <taxon>Portunoidea</taxon>
        <taxon>Portunidae</taxon>
        <taxon>Portuninae</taxon>
        <taxon>Portunus</taxon>
    </lineage>
</organism>
<evidence type="ECO:0000313" key="2">
    <source>
        <dbReference type="Proteomes" id="UP000324222"/>
    </source>
</evidence>
<protein>
    <submittedName>
        <fullName evidence="1">Uncharacterized protein</fullName>
    </submittedName>
</protein>
<gene>
    <name evidence="1" type="ORF">E2C01_004082</name>
</gene>
<dbReference type="Proteomes" id="UP000324222">
    <property type="component" value="Unassembled WGS sequence"/>
</dbReference>
<keyword evidence="2" id="KW-1185">Reference proteome</keyword>
<accession>A0A5B7CT11</accession>
<dbReference type="AlphaFoldDB" id="A0A5B7CT11"/>
<sequence>MEGEECPSQHPEHPQDSTLKASALHLKMLTNSFASYHPTRKFSSGTSLLQGHSRCLHSGTQRLSYRHWRN</sequence>
<evidence type="ECO:0000313" key="1">
    <source>
        <dbReference type="EMBL" id="MPC11416.1"/>
    </source>
</evidence>
<proteinExistence type="predicted"/>